<evidence type="ECO:0000313" key="5">
    <source>
        <dbReference type="WBParaSite" id="ACAC_0001147901-mRNA-1"/>
    </source>
</evidence>
<dbReference type="InterPro" id="IPR051492">
    <property type="entry name" value="Dynamin-Rho_GEF"/>
</dbReference>
<dbReference type="GO" id="GO:0005085">
    <property type="term" value="F:guanyl-nucleotide exchange factor activity"/>
    <property type="evidence" value="ECO:0007669"/>
    <property type="project" value="TreeGrafter"/>
</dbReference>
<protein>
    <submittedName>
        <fullName evidence="5">SH3 domain-containing protein</fullName>
    </submittedName>
</protein>
<accession>A0A158PBU8</accession>
<dbReference type="SMART" id="SM00326">
    <property type="entry name" value="SH3"/>
    <property type="match status" value="1"/>
</dbReference>
<dbReference type="InterPro" id="IPR036028">
    <property type="entry name" value="SH3-like_dom_sf"/>
</dbReference>
<feature type="domain" description="SH3" evidence="3">
    <location>
        <begin position="311"/>
        <end position="373"/>
    </location>
</feature>
<dbReference type="AlphaFoldDB" id="A0A158PBU8"/>
<reference evidence="5" key="2">
    <citation type="submission" date="2016-04" db="UniProtKB">
        <authorList>
            <consortium name="WormBaseParasite"/>
        </authorList>
    </citation>
    <scope>IDENTIFICATION</scope>
</reference>
<dbReference type="GO" id="GO:0005737">
    <property type="term" value="C:cytoplasm"/>
    <property type="evidence" value="ECO:0007669"/>
    <property type="project" value="TreeGrafter"/>
</dbReference>
<dbReference type="SUPFAM" id="SSF50044">
    <property type="entry name" value="SH3-domain"/>
    <property type="match status" value="1"/>
</dbReference>
<dbReference type="WBParaSite" id="ACAC_0001147901-mRNA-1">
    <property type="protein sequence ID" value="ACAC_0001147901-mRNA-1"/>
    <property type="gene ID" value="ACAC_0001147901"/>
</dbReference>
<dbReference type="PANTHER" id="PTHR22834">
    <property type="entry name" value="NUCLEAR FUSION PROTEIN FUS2"/>
    <property type="match status" value="1"/>
</dbReference>
<reference evidence="4" key="1">
    <citation type="submission" date="2012-09" db="EMBL/GenBank/DDBJ databases">
        <authorList>
            <person name="Martin A.A."/>
        </authorList>
    </citation>
    <scope>NUCLEOTIDE SEQUENCE</scope>
</reference>
<proteinExistence type="predicted"/>
<evidence type="ECO:0000313" key="4">
    <source>
        <dbReference type="Proteomes" id="UP000035642"/>
    </source>
</evidence>
<keyword evidence="1 2" id="KW-0728">SH3 domain</keyword>
<dbReference type="Proteomes" id="UP000035642">
    <property type="component" value="Unassembled WGS sequence"/>
</dbReference>
<dbReference type="PANTHER" id="PTHR22834:SF20">
    <property type="entry name" value="SH3 DOMAIN-CONTAINING PROTEIN"/>
    <property type="match status" value="1"/>
</dbReference>
<sequence length="373" mass="40334">MSEWPASEKAMELNKTSGKMLIVRPVLTPWYGPEDMGGLELGIDALSLPSKTSTMPTRPHSTPPKQQITNLIDLDDDLLSSAGCQPITCSIIPLAPTPVGVMASNSTAEPDLPSVDWGIPSNAQQAPYFRAPSLPNLTLQEPPVFPVTFDDVAGTYQNAPANNTTNGHGEDPFTVMWEQIKNLPLSNITQRSESPQPRIPNRPTYDSVTSFSPSVFASKAKISAQSSFNNNPDSNVTFPTNLPFGTTPTSSTSALSSLPHYYDAVADNNATPSLQSSSGRMYPVFYEQPPNDLFTAIPAYDIPPVENGKLPSIGKMLAQFNFKPVGPNQLEIAAGEHLDLIQAHDDGGNPEWIWVQRPNGEHGFVPSAYCKTV</sequence>
<evidence type="ECO:0000259" key="3">
    <source>
        <dbReference type="PROSITE" id="PS50002"/>
    </source>
</evidence>
<dbReference type="Pfam" id="PF07653">
    <property type="entry name" value="SH3_2"/>
    <property type="match status" value="1"/>
</dbReference>
<dbReference type="Gene3D" id="2.30.30.40">
    <property type="entry name" value="SH3 Domains"/>
    <property type="match status" value="1"/>
</dbReference>
<evidence type="ECO:0000256" key="1">
    <source>
        <dbReference type="ARBA" id="ARBA00022443"/>
    </source>
</evidence>
<dbReference type="InterPro" id="IPR001452">
    <property type="entry name" value="SH3_domain"/>
</dbReference>
<keyword evidence="4" id="KW-1185">Reference proteome</keyword>
<organism evidence="4 5">
    <name type="scientific">Angiostrongylus cantonensis</name>
    <name type="common">Rat lungworm</name>
    <dbReference type="NCBI Taxonomy" id="6313"/>
    <lineage>
        <taxon>Eukaryota</taxon>
        <taxon>Metazoa</taxon>
        <taxon>Ecdysozoa</taxon>
        <taxon>Nematoda</taxon>
        <taxon>Chromadorea</taxon>
        <taxon>Rhabditida</taxon>
        <taxon>Rhabditina</taxon>
        <taxon>Rhabditomorpha</taxon>
        <taxon>Strongyloidea</taxon>
        <taxon>Metastrongylidae</taxon>
        <taxon>Angiostrongylus</taxon>
    </lineage>
</organism>
<evidence type="ECO:0000256" key="2">
    <source>
        <dbReference type="PROSITE-ProRule" id="PRU00192"/>
    </source>
</evidence>
<name>A0A158PBU8_ANGCA</name>
<dbReference type="STRING" id="6313.A0A158PBU8"/>
<dbReference type="PROSITE" id="PS50002">
    <property type="entry name" value="SH3"/>
    <property type="match status" value="1"/>
</dbReference>